<dbReference type="AlphaFoldDB" id="A0A5J6V915"/>
<feature type="domain" description="Tetrapyrrole methylase" evidence="6">
    <location>
        <begin position="64"/>
        <end position="275"/>
    </location>
</feature>
<dbReference type="NCBIfam" id="NF004790">
    <property type="entry name" value="PRK06136.1"/>
    <property type="match status" value="1"/>
</dbReference>
<dbReference type="SUPFAM" id="SSF53790">
    <property type="entry name" value="Tetrapyrrole methylase"/>
    <property type="match status" value="1"/>
</dbReference>
<dbReference type="OrthoDB" id="9815856at2"/>
<protein>
    <recommendedName>
        <fullName evidence="1">uroporphyrinogen-III C-methyltransferase</fullName>
        <ecNumber evidence="1">2.1.1.107</ecNumber>
    </recommendedName>
</protein>
<dbReference type="Pfam" id="PF00590">
    <property type="entry name" value="TP_methylase"/>
    <property type="match status" value="1"/>
</dbReference>
<evidence type="ECO:0000313" key="8">
    <source>
        <dbReference type="Proteomes" id="UP000326546"/>
    </source>
</evidence>
<dbReference type="CDD" id="cd11642">
    <property type="entry name" value="SUMT"/>
    <property type="match status" value="1"/>
</dbReference>
<dbReference type="Gene3D" id="3.40.1010.10">
    <property type="entry name" value="Cobalt-precorrin-4 Transmethylase, Domain 1"/>
    <property type="match status" value="1"/>
</dbReference>
<keyword evidence="4" id="KW-0949">S-adenosyl-L-methionine</keyword>
<dbReference type="InterPro" id="IPR050161">
    <property type="entry name" value="Siro_Cobalamin_biosynth"/>
</dbReference>
<dbReference type="Gene3D" id="3.30.950.10">
    <property type="entry name" value="Methyltransferase, Cobalt-precorrin-4 Transmethylase, Domain 2"/>
    <property type="match status" value="1"/>
</dbReference>
<keyword evidence="2 7" id="KW-0489">Methyltransferase</keyword>
<dbReference type="InterPro" id="IPR014777">
    <property type="entry name" value="4pyrrole_Mease_sub1"/>
</dbReference>
<evidence type="ECO:0000256" key="3">
    <source>
        <dbReference type="ARBA" id="ARBA00022679"/>
    </source>
</evidence>
<proteinExistence type="predicted"/>
<evidence type="ECO:0000256" key="2">
    <source>
        <dbReference type="ARBA" id="ARBA00022603"/>
    </source>
</evidence>
<organism evidence="7 8">
    <name type="scientific">Ornithinimicrobium pratense</name>
    <dbReference type="NCBI Taxonomy" id="2593973"/>
    <lineage>
        <taxon>Bacteria</taxon>
        <taxon>Bacillati</taxon>
        <taxon>Actinomycetota</taxon>
        <taxon>Actinomycetes</taxon>
        <taxon>Micrococcales</taxon>
        <taxon>Ornithinimicrobiaceae</taxon>
        <taxon>Ornithinimicrobium</taxon>
    </lineage>
</organism>
<evidence type="ECO:0000313" key="7">
    <source>
        <dbReference type="EMBL" id="QFG70335.1"/>
    </source>
</evidence>
<evidence type="ECO:0000259" key="6">
    <source>
        <dbReference type="Pfam" id="PF00590"/>
    </source>
</evidence>
<dbReference type="PANTHER" id="PTHR45790">
    <property type="entry name" value="SIROHEME SYNTHASE-RELATED"/>
    <property type="match status" value="1"/>
</dbReference>
<evidence type="ECO:0000256" key="5">
    <source>
        <dbReference type="ARBA" id="ARBA00023244"/>
    </source>
</evidence>
<name>A0A5J6V915_9MICO</name>
<sequence>MATGSPDARLRDLAGRGLVALADPGATDLADFDVVIRDTAHLHGGDADAPGRCDAQPGRQRGEVLLVGGGPGPLGLLTLAGAEALRAADVVVYDRLAPLGALDLAPADAERVPVGKIPRGEFTPQEQINAILVDRARQGATVVRLKGGDSFVFGRGGEEWLACASAGIPVRVVPGVTSAVAVPGLAGVPVTHRAVTPGFVVVSGHVGPDDPRNQVDWAALAGAGLTIVVLMGVATLAAIAERLVVCGLPGDTPAAVVADGGLPSQRQVTAPLEQVAQAAQQAGLGAPAVAIIGPTVAALTPG</sequence>
<dbReference type="FunFam" id="3.40.1010.10:FF:000001">
    <property type="entry name" value="Siroheme synthase"/>
    <property type="match status" value="1"/>
</dbReference>
<dbReference type="InterPro" id="IPR006366">
    <property type="entry name" value="CobA/CysG_C"/>
</dbReference>
<dbReference type="InterPro" id="IPR035996">
    <property type="entry name" value="4pyrrol_Methylase_sf"/>
</dbReference>
<dbReference type="NCBIfam" id="TIGR01469">
    <property type="entry name" value="cobA_cysG_Cterm"/>
    <property type="match status" value="1"/>
</dbReference>
<dbReference type="GO" id="GO:0019354">
    <property type="term" value="P:siroheme biosynthetic process"/>
    <property type="evidence" value="ECO:0007669"/>
    <property type="project" value="InterPro"/>
</dbReference>
<dbReference type="InterPro" id="IPR000878">
    <property type="entry name" value="4pyrrol_Mease"/>
</dbReference>
<dbReference type="EC" id="2.1.1.107" evidence="1"/>
<keyword evidence="8" id="KW-1185">Reference proteome</keyword>
<dbReference type="GO" id="GO:0004851">
    <property type="term" value="F:uroporphyrin-III C-methyltransferase activity"/>
    <property type="evidence" value="ECO:0007669"/>
    <property type="project" value="UniProtKB-EC"/>
</dbReference>
<dbReference type="EMBL" id="CP044427">
    <property type="protein sequence ID" value="QFG70335.1"/>
    <property type="molecule type" value="Genomic_DNA"/>
</dbReference>
<dbReference type="PANTHER" id="PTHR45790:SF3">
    <property type="entry name" value="S-ADENOSYL-L-METHIONINE-DEPENDENT UROPORPHYRINOGEN III METHYLTRANSFERASE, CHLOROPLASTIC"/>
    <property type="match status" value="1"/>
</dbReference>
<dbReference type="GO" id="GO:0032259">
    <property type="term" value="P:methylation"/>
    <property type="evidence" value="ECO:0007669"/>
    <property type="project" value="UniProtKB-KW"/>
</dbReference>
<evidence type="ECO:0000256" key="1">
    <source>
        <dbReference type="ARBA" id="ARBA00012162"/>
    </source>
</evidence>
<gene>
    <name evidence="7" type="primary">cobA</name>
    <name evidence="7" type="ORF">FY030_12860</name>
</gene>
<dbReference type="InterPro" id="IPR014776">
    <property type="entry name" value="4pyrrole_Mease_sub2"/>
</dbReference>
<evidence type="ECO:0000256" key="4">
    <source>
        <dbReference type="ARBA" id="ARBA00022691"/>
    </source>
</evidence>
<dbReference type="KEGG" id="serw:FY030_12860"/>
<dbReference type="Proteomes" id="UP000326546">
    <property type="component" value="Chromosome"/>
</dbReference>
<keyword evidence="3 7" id="KW-0808">Transferase</keyword>
<reference evidence="7 8" key="1">
    <citation type="submission" date="2019-09" db="EMBL/GenBank/DDBJ databases">
        <title>Serinicoccus pratensis sp. nov., isolated from meadow soil.</title>
        <authorList>
            <person name="Zhang W."/>
        </authorList>
    </citation>
    <scope>NUCLEOTIDE SEQUENCE [LARGE SCALE GENOMIC DNA]</scope>
    <source>
        <strain evidence="7 8">W204</strain>
    </source>
</reference>
<accession>A0A5J6V915</accession>
<keyword evidence="5" id="KW-0627">Porphyrin biosynthesis</keyword>